<dbReference type="Gene3D" id="3.40.50.1000">
    <property type="entry name" value="HAD superfamily/HAD-like"/>
    <property type="match status" value="1"/>
</dbReference>
<evidence type="ECO:0008006" key="3">
    <source>
        <dbReference type="Google" id="ProtNLM"/>
    </source>
</evidence>
<gene>
    <name evidence="1" type="ORF">BCR33DRAFT_720843</name>
</gene>
<reference evidence="1 2" key="1">
    <citation type="submission" date="2016-07" db="EMBL/GenBank/DDBJ databases">
        <title>Pervasive Adenine N6-methylation of Active Genes in Fungi.</title>
        <authorList>
            <consortium name="DOE Joint Genome Institute"/>
            <person name="Mondo S.J."/>
            <person name="Dannebaum R.O."/>
            <person name="Kuo R.C."/>
            <person name="Labutti K."/>
            <person name="Haridas S."/>
            <person name="Kuo A."/>
            <person name="Salamov A."/>
            <person name="Ahrendt S.R."/>
            <person name="Lipzen A."/>
            <person name="Sullivan W."/>
            <person name="Andreopoulos W.B."/>
            <person name="Clum A."/>
            <person name="Lindquist E."/>
            <person name="Daum C."/>
            <person name="Ramamoorthy G.K."/>
            <person name="Gryganskyi A."/>
            <person name="Culley D."/>
            <person name="Magnuson J.K."/>
            <person name="James T.Y."/>
            <person name="O'Malley M.A."/>
            <person name="Stajich J.E."/>
            <person name="Spatafora J.W."/>
            <person name="Visel A."/>
            <person name="Grigoriev I.V."/>
        </authorList>
    </citation>
    <scope>NUCLEOTIDE SEQUENCE [LARGE SCALE GENOMIC DNA]</scope>
    <source>
        <strain evidence="1 2">JEL800</strain>
    </source>
</reference>
<dbReference type="SUPFAM" id="SSF56784">
    <property type="entry name" value="HAD-like"/>
    <property type="match status" value="1"/>
</dbReference>
<name>A0A1Y2BTQ6_9FUNG</name>
<dbReference type="InterPro" id="IPR023214">
    <property type="entry name" value="HAD_sf"/>
</dbReference>
<dbReference type="InterPro" id="IPR023198">
    <property type="entry name" value="PGP-like_dom2"/>
</dbReference>
<dbReference type="InterPro" id="IPR036412">
    <property type="entry name" value="HAD-like_sf"/>
</dbReference>
<dbReference type="STRING" id="329046.A0A1Y2BTQ6"/>
<protein>
    <recommendedName>
        <fullName evidence="3">HAD-like protein</fullName>
    </recommendedName>
</protein>
<dbReference type="PANTHER" id="PTHR18901">
    <property type="entry name" value="2-DEOXYGLUCOSE-6-PHOSPHATE PHOSPHATASE 2"/>
    <property type="match status" value="1"/>
</dbReference>
<dbReference type="PANTHER" id="PTHR18901:SF38">
    <property type="entry name" value="PSEUDOURIDINE-5'-PHOSPHATASE"/>
    <property type="match status" value="1"/>
</dbReference>
<dbReference type="AlphaFoldDB" id="A0A1Y2BTQ6"/>
<sequence length="110" mass="12682">MDGLLLRCKQQDPCPLWPRLHLGGKANDHGHKETDAAKLFLQHYKIPMSPEAYLTQRKRILVELYPYCKPLPGVMKLVRHLKEHNVPICVATSSTRDAFIMKSSKNEELF</sequence>
<organism evidence="1 2">
    <name type="scientific">Rhizoclosmatium globosum</name>
    <dbReference type="NCBI Taxonomy" id="329046"/>
    <lineage>
        <taxon>Eukaryota</taxon>
        <taxon>Fungi</taxon>
        <taxon>Fungi incertae sedis</taxon>
        <taxon>Chytridiomycota</taxon>
        <taxon>Chytridiomycota incertae sedis</taxon>
        <taxon>Chytridiomycetes</taxon>
        <taxon>Chytridiales</taxon>
        <taxon>Chytriomycetaceae</taxon>
        <taxon>Rhizoclosmatium</taxon>
    </lineage>
</organism>
<dbReference type="Gene3D" id="1.10.150.240">
    <property type="entry name" value="Putative phosphatase, domain 2"/>
    <property type="match status" value="1"/>
</dbReference>
<dbReference type="Proteomes" id="UP000193642">
    <property type="component" value="Unassembled WGS sequence"/>
</dbReference>
<dbReference type="OrthoDB" id="40579at2759"/>
<accession>A0A1Y2BTQ6</accession>
<dbReference type="GO" id="GO:0016791">
    <property type="term" value="F:phosphatase activity"/>
    <property type="evidence" value="ECO:0007669"/>
    <property type="project" value="TreeGrafter"/>
</dbReference>
<dbReference type="EMBL" id="MCGO01000045">
    <property type="protein sequence ID" value="ORY38129.1"/>
    <property type="molecule type" value="Genomic_DNA"/>
</dbReference>
<evidence type="ECO:0000313" key="2">
    <source>
        <dbReference type="Proteomes" id="UP000193642"/>
    </source>
</evidence>
<keyword evidence="2" id="KW-1185">Reference proteome</keyword>
<comment type="caution">
    <text evidence="1">The sequence shown here is derived from an EMBL/GenBank/DDBJ whole genome shotgun (WGS) entry which is preliminary data.</text>
</comment>
<evidence type="ECO:0000313" key="1">
    <source>
        <dbReference type="EMBL" id="ORY38129.1"/>
    </source>
</evidence>
<proteinExistence type="predicted"/>